<gene>
    <name evidence="1" type="ORF">AchV4_0026</name>
</gene>
<accession>A0A7T3PGU3</accession>
<keyword evidence="2" id="KW-1185">Reference proteome</keyword>
<dbReference type="Proteomes" id="UP000595170">
    <property type="component" value="Segment"/>
</dbReference>
<proteinExistence type="predicted"/>
<dbReference type="EMBL" id="MW269554">
    <property type="protein sequence ID" value="QPZ53251.1"/>
    <property type="molecule type" value="Genomic_DNA"/>
</dbReference>
<evidence type="ECO:0000313" key="2">
    <source>
        <dbReference type="Proteomes" id="UP000595170"/>
    </source>
</evidence>
<organism evidence="1 2">
    <name type="scientific">Achromobacter phage vB_AchrS_AchV4</name>
    <dbReference type="NCBI Taxonomy" id="2796514"/>
    <lineage>
        <taxon>Viruses</taxon>
        <taxon>Duplodnaviria</taxon>
        <taxon>Heunggongvirae</taxon>
        <taxon>Uroviricota</taxon>
        <taxon>Caudoviricetes</taxon>
        <taxon>Casjensviridae</taxon>
        <taxon>Gediminasvirus</taxon>
        <taxon>Gediminasvirus AchV4</taxon>
    </lineage>
</organism>
<sequence>MIRFMDGFDQEVPAFENGWGVESSLSRMELATSPDGDKMLDAKGLFGSNVKSYLRLRRAVPADWGDRFCIGFLVRPVRSQAPTQDNLNEIQLAQIDGNPTAGAQGLITFGMAVNGGQVFCTLNGELTAIPMEYGNVYHFVELEIDKVALVARAWLNNELVGTKPITGQETLLSYWIGFSNLDAVSTVDASIAYFNDFYESDGTTALNNLRIGKVKVVTRQPQADAVTEFSRGAGASNASQVADLTPDGDASYVYSNLAGAVDLYTNGDALPYPDAPVLAVAVSVSARKEGPEARSVAPMIQVDGSDEIGERVNLKVTSYTRGTTVFNANPNTGGAWDGPSAAGARFGQTLVV</sequence>
<name>A0A7T3PGU3_9CAUD</name>
<evidence type="ECO:0000313" key="1">
    <source>
        <dbReference type="EMBL" id="QPZ53251.1"/>
    </source>
</evidence>
<reference evidence="1 2" key="1">
    <citation type="submission" date="2020-11" db="EMBL/GenBank/DDBJ databases">
        <title>Complete Genome Sequence of Achromobacter phage vB_AchrS_AchV4.</title>
        <authorList>
            <person name="Kaliniene L."/>
            <person name="Noreika A."/>
            <person name="Meskys R."/>
        </authorList>
    </citation>
    <scope>NUCLEOTIDE SEQUENCE [LARGE SCALE GENOMIC DNA]</scope>
</reference>
<protein>
    <submittedName>
        <fullName evidence="1">Virion structural protein</fullName>
    </submittedName>
</protein>